<keyword evidence="3" id="KW-1185">Reference proteome</keyword>
<evidence type="ECO:0000259" key="1">
    <source>
        <dbReference type="Pfam" id="PF13577"/>
    </source>
</evidence>
<feature type="domain" description="SnoaL-like" evidence="1">
    <location>
        <begin position="10"/>
        <end position="131"/>
    </location>
</feature>
<dbReference type="SUPFAM" id="SSF54427">
    <property type="entry name" value="NTF2-like"/>
    <property type="match status" value="1"/>
</dbReference>
<evidence type="ECO:0000313" key="2">
    <source>
        <dbReference type="EMBL" id="QSE88189.1"/>
    </source>
</evidence>
<gene>
    <name evidence="2" type="ORF">JWS13_05940</name>
</gene>
<reference evidence="2 3" key="1">
    <citation type="journal article" date="2021" name="Microbiol. Resour. Announc.">
        <title>Complete Genome Sequences of Two Rhodococcus sp. Strains with Large and Linear Chromosomes, Isolated from Apple Rhizosphere.</title>
        <authorList>
            <person name="Benning S."/>
            <person name="Brugnone N."/>
            <person name="Siani R."/>
            <person name="Kublik S."/>
            <person name="Schloter M."/>
            <person name="Rad V."/>
        </authorList>
    </citation>
    <scope>NUCLEOTIDE SEQUENCE [LARGE SCALE GENOMIC DNA]</scope>
    <source>
        <strain evidence="2 3">R79</strain>
    </source>
</reference>
<reference evidence="2 3" key="2">
    <citation type="journal article" date="2022" name="Arch. Microbiol.">
        <title>Rhodococcus pseudokoreensis sp. nov. isolated from the rhizosphere of young M26 apple rootstocks.</title>
        <authorList>
            <person name="Kampfer P."/>
            <person name="Glaeser S.P."/>
            <person name="Blom J."/>
            <person name="Wolf J."/>
            <person name="Benning S."/>
            <person name="Schloter M."/>
            <person name="Neumann-Schaal M."/>
        </authorList>
    </citation>
    <scope>NUCLEOTIDE SEQUENCE [LARGE SCALE GENOMIC DNA]</scope>
    <source>
        <strain evidence="2 3">R79</strain>
    </source>
</reference>
<accession>A0A974VZP2</accession>
<dbReference type="Gene3D" id="3.10.450.50">
    <property type="match status" value="1"/>
</dbReference>
<dbReference type="Proteomes" id="UP000662986">
    <property type="component" value="Chromosome"/>
</dbReference>
<dbReference type="InterPro" id="IPR032710">
    <property type="entry name" value="NTF2-like_dom_sf"/>
</dbReference>
<proteinExistence type="predicted"/>
<dbReference type="RefSeq" id="WP_206004942.1">
    <property type="nucleotide sequence ID" value="NZ_CP070619.1"/>
</dbReference>
<name>A0A974VZP2_9NOCA</name>
<dbReference type="EMBL" id="CP070619">
    <property type="protein sequence ID" value="QSE88189.1"/>
    <property type="molecule type" value="Genomic_DNA"/>
</dbReference>
<organism evidence="2 3">
    <name type="scientific">Rhodococcus pseudokoreensis</name>
    <dbReference type="NCBI Taxonomy" id="2811421"/>
    <lineage>
        <taxon>Bacteria</taxon>
        <taxon>Bacillati</taxon>
        <taxon>Actinomycetota</taxon>
        <taxon>Actinomycetes</taxon>
        <taxon>Mycobacteriales</taxon>
        <taxon>Nocardiaceae</taxon>
        <taxon>Rhodococcus</taxon>
    </lineage>
</organism>
<protein>
    <submittedName>
        <fullName evidence="2">Nuclear transport factor 2 family protein</fullName>
    </submittedName>
</protein>
<evidence type="ECO:0000313" key="3">
    <source>
        <dbReference type="Proteomes" id="UP000662986"/>
    </source>
</evidence>
<dbReference type="Pfam" id="PF13577">
    <property type="entry name" value="SnoaL_4"/>
    <property type="match status" value="1"/>
</dbReference>
<dbReference type="InterPro" id="IPR037401">
    <property type="entry name" value="SnoaL-like"/>
</dbReference>
<sequence>MTATLDLALLADKMELTELVAKLERAVDRMDRDGILACYSEKSFDDHGRFRGSREEFAEFICNNPGFTSASSFIYHLMGQSIFDVEGDEAYGESYFAYWMQTAEDRLYQSIGRYLDYFQRTEDGWKITYRRVVMEWDGTVPCQNAVPGGHFRGTRDQNDPLYKRLKWPENPETATSIG</sequence>